<keyword evidence="1 3" id="KW-0597">Phosphoprotein</keyword>
<dbReference type="EMBL" id="JBHSNG010000001">
    <property type="protein sequence ID" value="MFC5579562.1"/>
    <property type="molecule type" value="Genomic_DNA"/>
</dbReference>
<dbReference type="Gene3D" id="3.40.50.2300">
    <property type="match status" value="1"/>
</dbReference>
<dbReference type="PANTHER" id="PTHR44591">
    <property type="entry name" value="STRESS RESPONSE REGULATOR PROTEIN 1"/>
    <property type="match status" value="1"/>
</dbReference>
<organism evidence="5 6">
    <name type="scientific">Rhodanobacter terrae</name>
    <dbReference type="NCBI Taxonomy" id="418647"/>
    <lineage>
        <taxon>Bacteria</taxon>
        <taxon>Pseudomonadati</taxon>
        <taxon>Pseudomonadota</taxon>
        <taxon>Gammaproteobacteria</taxon>
        <taxon>Lysobacterales</taxon>
        <taxon>Rhodanobacteraceae</taxon>
        <taxon>Rhodanobacter</taxon>
    </lineage>
</organism>
<dbReference type="Proteomes" id="UP001596111">
    <property type="component" value="Unassembled WGS sequence"/>
</dbReference>
<dbReference type="InterPro" id="IPR001789">
    <property type="entry name" value="Sig_transdc_resp-reg_receiver"/>
</dbReference>
<keyword evidence="6" id="KW-1185">Reference proteome</keyword>
<feature type="domain" description="Response regulatory" evidence="4">
    <location>
        <begin position="27"/>
        <end position="143"/>
    </location>
</feature>
<evidence type="ECO:0000259" key="4">
    <source>
        <dbReference type="PROSITE" id="PS50110"/>
    </source>
</evidence>
<dbReference type="PROSITE" id="PS50110">
    <property type="entry name" value="RESPONSE_REGULATORY"/>
    <property type="match status" value="1"/>
</dbReference>
<evidence type="ECO:0000256" key="1">
    <source>
        <dbReference type="ARBA" id="ARBA00022553"/>
    </source>
</evidence>
<sequence length="149" mass="16210">MSIPELGRAAGGVVNLNVSANDLAGLKVMVIDDSKTIRRTAETLLKKEGCEVLTAVDGFEALAKISDQKPAIIFVDIMMPRLDGYQTCALIKNNPQFRATPVIMLSSKDGLFDKARGRIVGAEQYLTKPFTRDELLGAIHRHVSTVSSH</sequence>
<dbReference type="SMART" id="SM00448">
    <property type="entry name" value="REC"/>
    <property type="match status" value="1"/>
</dbReference>
<evidence type="ECO:0000256" key="2">
    <source>
        <dbReference type="ARBA" id="ARBA00023012"/>
    </source>
</evidence>
<dbReference type="InterPro" id="IPR050595">
    <property type="entry name" value="Bact_response_regulator"/>
</dbReference>
<dbReference type="Pfam" id="PF00072">
    <property type="entry name" value="Response_reg"/>
    <property type="match status" value="1"/>
</dbReference>
<evidence type="ECO:0000313" key="5">
    <source>
        <dbReference type="EMBL" id="MFC5579562.1"/>
    </source>
</evidence>
<feature type="modified residue" description="4-aspartylphosphate" evidence="3">
    <location>
        <position position="76"/>
    </location>
</feature>
<evidence type="ECO:0000313" key="6">
    <source>
        <dbReference type="Proteomes" id="UP001596111"/>
    </source>
</evidence>
<gene>
    <name evidence="5" type="ORF">ACFPPB_00325</name>
</gene>
<reference evidence="6" key="1">
    <citation type="journal article" date="2019" name="Int. J. Syst. Evol. Microbiol.">
        <title>The Global Catalogue of Microorganisms (GCM) 10K type strain sequencing project: providing services to taxonomists for standard genome sequencing and annotation.</title>
        <authorList>
            <consortium name="The Broad Institute Genomics Platform"/>
            <consortium name="The Broad Institute Genome Sequencing Center for Infectious Disease"/>
            <person name="Wu L."/>
            <person name="Ma J."/>
        </authorList>
    </citation>
    <scope>NUCLEOTIDE SEQUENCE [LARGE SCALE GENOMIC DNA]</scope>
    <source>
        <strain evidence="6">CGMCC 1.13587</strain>
    </source>
</reference>
<evidence type="ECO:0000256" key="3">
    <source>
        <dbReference type="PROSITE-ProRule" id="PRU00169"/>
    </source>
</evidence>
<comment type="caution">
    <text evidence="5">The sequence shown here is derived from an EMBL/GenBank/DDBJ whole genome shotgun (WGS) entry which is preliminary data.</text>
</comment>
<proteinExistence type="predicted"/>
<dbReference type="PANTHER" id="PTHR44591:SF14">
    <property type="entry name" value="PROTEIN PILG"/>
    <property type="match status" value="1"/>
</dbReference>
<accession>A0ABW0SS06</accession>
<protein>
    <submittedName>
        <fullName evidence="5">Response regulator</fullName>
    </submittedName>
</protein>
<keyword evidence="2" id="KW-0902">Two-component regulatory system</keyword>
<dbReference type="SUPFAM" id="SSF52172">
    <property type="entry name" value="CheY-like"/>
    <property type="match status" value="1"/>
</dbReference>
<dbReference type="RefSeq" id="WP_377323817.1">
    <property type="nucleotide sequence ID" value="NZ_JBHSNG010000001.1"/>
</dbReference>
<name>A0ABW0SS06_9GAMM</name>
<dbReference type="InterPro" id="IPR011006">
    <property type="entry name" value="CheY-like_superfamily"/>
</dbReference>